<dbReference type="Proteomes" id="UP000291116">
    <property type="component" value="Unassembled WGS sequence"/>
</dbReference>
<name>A0A448Z610_9STRA</name>
<proteinExistence type="predicted"/>
<dbReference type="AlphaFoldDB" id="A0A448Z610"/>
<organism evidence="3 4">
    <name type="scientific">Pseudo-nitzschia multistriata</name>
    <dbReference type="NCBI Taxonomy" id="183589"/>
    <lineage>
        <taxon>Eukaryota</taxon>
        <taxon>Sar</taxon>
        <taxon>Stramenopiles</taxon>
        <taxon>Ochrophyta</taxon>
        <taxon>Bacillariophyta</taxon>
        <taxon>Bacillariophyceae</taxon>
        <taxon>Bacillariophycidae</taxon>
        <taxon>Bacillariales</taxon>
        <taxon>Bacillariaceae</taxon>
        <taxon>Pseudo-nitzschia</taxon>
    </lineage>
</organism>
<feature type="compositionally biased region" description="Low complexity" evidence="1">
    <location>
        <begin position="106"/>
        <end position="116"/>
    </location>
</feature>
<evidence type="ECO:0000256" key="2">
    <source>
        <dbReference type="SAM" id="SignalP"/>
    </source>
</evidence>
<protein>
    <recommendedName>
        <fullName evidence="5">S1 motif domain-containing protein</fullName>
    </recommendedName>
</protein>
<keyword evidence="4" id="KW-1185">Reference proteome</keyword>
<reference evidence="3 4" key="1">
    <citation type="submission" date="2019-01" db="EMBL/GenBank/DDBJ databases">
        <authorList>
            <person name="Ferrante I. M."/>
        </authorList>
    </citation>
    <scope>NUCLEOTIDE SEQUENCE [LARGE SCALE GENOMIC DNA]</scope>
    <source>
        <strain evidence="3 4">B856</strain>
    </source>
</reference>
<evidence type="ECO:0000313" key="4">
    <source>
        <dbReference type="Proteomes" id="UP000291116"/>
    </source>
</evidence>
<dbReference type="OrthoDB" id="47697at2759"/>
<keyword evidence="2" id="KW-0732">Signal</keyword>
<feature type="signal peptide" evidence="2">
    <location>
        <begin position="1"/>
        <end position="25"/>
    </location>
</feature>
<evidence type="ECO:0000313" key="3">
    <source>
        <dbReference type="EMBL" id="VEU37464.1"/>
    </source>
</evidence>
<evidence type="ECO:0008006" key="5">
    <source>
        <dbReference type="Google" id="ProtNLM"/>
    </source>
</evidence>
<dbReference type="EMBL" id="CAACVS010000126">
    <property type="protein sequence ID" value="VEU37464.1"/>
    <property type="molecule type" value="Genomic_DNA"/>
</dbReference>
<accession>A0A448Z610</accession>
<feature type="region of interest" description="Disordered" evidence="1">
    <location>
        <begin position="654"/>
        <end position="680"/>
    </location>
</feature>
<evidence type="ECO:0000256" key="1">
    <source>
        <dbReference type="SAM" id="MobiDB-lite"/>
    </source>
</evidence>
<feature type="region of interest" description="Disordered" evidence="1">
    <location>
        <begin position="97"/>
        <end position="116"/>
    </location>
</feature>
<feature type="chain" id="PRO_5018982944" description="S1 motif domain-containing protein" evidence="2">
    <location>
        <begin position="26"/>
        <end position="818"/>
    </location>
</feature>
<gene>
    <name evidence="3" type="ORF">PSNMU_V1.4_AUG-EV-PASAV3_0042830</name>
</gene>
<sequence length="818" mass="90009">MLSLRIGATAPCAMVLFCYFSLSESFTSKFRTPTPFVHQIQKVENSVRFIQCNAKKGHSEFSVVDEDDDDGVEVDFRQRKRGGGDLLVINEDAKSRQRSEIDVGSDDASSGSGKSSPLEYAALRPGTVVQVQVGDLSLARKAWKKRRRTGSPLLVPCSILNVDRRSAVRWNLIFLLEKFGQPGRGKRGGIVMSLKDLASSYRKFLKSSLGRQAAALGFDSNQAMIEELFNKKIQESYGVFFDTKEEEREYEDEDGNLVTSTVTMLYLTAPISRLKAQQRASNPAMLQFRPPREGDYDGVDVAATAVGASVDQGVHVDDIGTLTHTGWIRSLKETKSSGSGEGGEQKLNREYTNFPLSACLRVSQKDDLDTGRVLEGNILPAVVFDFDKLGDGGSPLLTLSLNAASGGRQRLKIKPDRKYKILKDTPKYQFKELKVGDGPYRAKVIKLIGRRQKALVDLGVGRELSSAGGNAVQVLGTLRYKDSVELVDDEADSFVGFDDEDEENIEDLIASSLDEVDDYDEEDNLAEDLLSLRKGSFEPGTFEEGEIEEDISALYEVDENGQLVFKDPETGELKMVEDVEDDADVDGDNIEDNNTGGGNDISDEEMASLFSANEDGSITYKDPETGETMTVKEGDEEYDNMMMMKSLIDDDLDYVGNQKTKPSSEPAGGEESANEKPKFRSKRLQVGEYVEVYISNVSKQSNQFQVTTNPLVKGQKAKDIKKEAGTKKKLDRLKKNFGGNLDRIYELKGTECEGIVKAASKTGDWLYVQPGIKDLPVGVAALNGDGLAGLSAGDNVRVRLSGIDEERGQLSMDVIDRL</sequence>